<protein>
    <submittedName>
        <fullName evidence="2">Uncharacterized protein</fullName>
    </submittedName>
</protein>
<dbReference type="RefSeq" id="WP_006521713.1">
    <property type="nucleotide sequence ID" value="NC_021184.1"/>
</dbReference>
<feature type="transmembrane region" description="Helical" evidence="1">
    <location>
        <begin position="15"/>
        <end position="37"/>
    </location>
</feature>
<dbReference type="HOGENOM" id="CLU_2952871_0_0_9"/>
<keyword evidence="1" id="KW-0472">Membrane</keyword>
<evidence type="ECO:0000313" key="3">
    <source>
        <dbReference type="Proteomes" id="UP000013520"/>
    </source>
</evidence>
<evidence type="ECO:0000313" key="2">
    <source>
        <dbReference type="EMBL" id="AGL01985.1"/>
    </source>
</evidence>
<organism evidence="2 3">
    <name type="scientific">Desulfoscipio gibsoniae DSM 7213</name>
    <dbReference type="NCBI Taxonomy" id="767817"/>
    <lineage>
        <taxon>Bacteria</taxon>
        <taxon>Bacillati</taxon>
        <taxon>Bacillota</taxon>
        <taxon>Clostridia</taxon>
        <taxon>Eubacteriales</taxon>
        <taxon>Desulfallaceae</taxon>
        <taxon>Desulfoscipio</taxon>
    </lineage>
</organism>
<dbReference type="AlphaFoldDB" id="R4KN46"/>
<evidence type="ECO:0000256" key="1">
    <source>
        <dbReference type="SAM" id="Phobius"/>
    </source>
</evidence>
<keyword evidence="1" id="KW-0812">Transmembrane</keyword>
<dbReference type="KEGG" id="dgi:Desgi_2579"/>
<dbReference type="EMBL" id="CP003273">
    <property type="protein sequence ID" value="AGL01985.1"/>
    <property type="molecule type" value="Genomic_DNA"/>
</dbReference>
<accession>R4KN46</accession>
<dbReference type="STRING" id="767817.Desgi_2579"/>
<reference evidence="2 3" key="1">
    <citation type="submission" date="2012-01" db="EMBL/GenBank/DDBJ databases">
        <title>Complete sequence of Desulfotomaculum gibsoniae DSM 7213.</title>
        <authorList>
            <consortium name="US DOE Joint Genome Institute"/>
            <person name="Lucas S."/>
            <person name="Han J."/>
            <person name="Lapidus A."/>
            <person name="Cheng J.-F."/>
            <person name="Goodwin L."/>
            <person name="Pitluck S."/>
            <person name="Peters L."/>
            <person name="Ovchinnikova G."/>
            <person name="Teshima H."/>
            <person name="Detter J.C."/>
            <person name="Han C."/>
            <person name="Tapia R."/>
            <person name="Land M."/>
            <person name="Hauser L."/>
            <person name="Kyrpides N."/>
            <person name="Ivanova N."/>
            <person name="Pagani I."/>
            <person name="Parshina S."/>
            <person name="Plugge C."/>
            <person name="Muyzer G."/>
            <person name="Kuever J."/>
            <person name="Ivanova A."/>
            <person name="Nazina T."/>
            <person name="Klenk H.-P."/>
            <person name="Brambilla E."/>
            <person name="Spring S."/>
            <person name="Stams A.F."/>
            <person name="Woyke T."/>
        </authorList>
    </citation>
    <scope>NUCLEOTIDE SEQUENCE [LARGE SCALE GENOMIC DNA]</scope>
    <source>
        <strain evidence="2 3">DSM 7213</strain>
    </source>
</reference>
<keyword evidence="1" id="KW-1133">Transmembrane helix</keyword>
<proteinExistence type="predicted"/>
<dbReference type="Proteomes" id="UP000013520">
    <property type="component" value="Chromosome"/>
</dbReference>
<name>R4KN46_9FIRM</name>
<sequence length="59" mass="6899">MFFVVVSRVKEKVLLLARLVLVMCILCILIAQLYSVLKTNWIEDNKTTNEPLRVEQHLN</sequence>
<gene>
    <name evidence="2" type="ORF">Desgi_2579</name>
</gene>
<keyword evidence="3" id="KW-1185">Reference proteome</keyword>